<comment type="similarity">
    <text evidence="1">Belongs to the zinc-containing alcohol dehydrogenase family.</text>
</comment>
<evidence type="ECO:0000256" key="2">
    <source>
        <dbReference type="ARBA" id="ARBA00023002"/>
    </source>
</evidence>
<dbReference type="AlphaFoldDB" id="A0A7R7XVG8"/>
<dbReference type="InterPro" id="IPR047122">
    <property type="entry name" value="Trans-enoyl_RdTase-like"/>
</dbReference>
<gene>
    <name evidence="4" type="ORF">APUU_61282A</name>
</gene>
<feature type="domain" description="Enoyl reductase (ER)" evidence="3">
    <location>
        <begin position="51"/>
        <end position="386"/>
    </location>
</feature>
<dbReference type="Proteomes" id="UP000654913">
    <property type="component" value="Chromosome 6"/>
</dbReference>
<protein>
    <recommendedName>
        <fullName evidence="3">Enoyl reductase (ER) domain-containing protein</fullName>
    </recommendedName>
</protein>
<dbReference type="GeneID" id="64978231"/>
<sequence>MTFSTKVSRSAFTLISRPTLLPRISPTTTAKSSTSLAATMTTKAIIYVEKGKAAIQDVPIPRLRDDYVLVKVNAVGLNPTDWKHIDFGMTDAGSRVGCDYAGIVEAVGPKVEKEFRKGDRISGVVHGSDRTEHENGAFANYIAAKGDVQIKTPENISDEDAATLGISVGTVGQGLYRTLGLPLPIGDVKPSDEYVLIHGGSTATGIYGIQYARLSGLKVIATSSPHNFEYLKSLGAEEVFDYKSPTAGPDIRKYTNNGLKLAWDCTGSGGSIVAAGLSSEGGKYAAIMPVNKEEVEAINANIDGPHTTLMYSIFGERFVKRDETPPKPEEFEFAKKFWEISRGLLADGKLKAPRTIVNKGGDGFEGILKGLDELRANKVSGGKLVYTL</sequence>
<dbReference type="InterPro" id="IPR013154">
    <property type="entry name" value="ADH-like_N"/>
</dbReference>
<name>A0A7R7XVG8_9EURO</name>
<dbReference type="InterPro" id="IPR013149">
    <property type="entry name" value="ADH-like_C"/>
</dbReference>
<dbReference type="PANTHER" id="PTHR45348">
    <property type="entry name" value="HYPOTHETICAL OXIDOREDUCTASE (EUROFUNG)"/>
    <property type="match status" value="1"/>
</dbReference>
<dbReference type="InterPro" id="IPR011032">
    <property type="entry name" value="GroES-like_sf"/>
</dbReference>
<keyword evidence="5" id="KW-1185">Reference proteome</keyword>
<dbReference type="GO" id="GO:0016651">
    <property type="term" value="F:oxidoreductase activity, acting on NAD(P)H"/>
    <property type="evidence" value="ECO:0007669"/>
    <property type="project" value="InterPro"/>
</dbReference>
<dbReference type="InterPro" id="IPR036291">
    <property type="entry name" value="NAD(P)-bd_dom_sf"/>
</dbReference>
<keyword evidence="2" id="KW-0560">Oxidoreductase</keyword>
<dbReference type="Pfam" id="PF08240">
    <property type="entry name" value="ADH_N"/>
    <property type="match status" value="1"/>
</dbReference>
<dbReference type="CDD" id="cd08249">
    <property type="entry name" value="enoyl_reductase_like"/>
    <property type="match status" value="1"/>
</dbReference>
<dbReference type="EMBL" id="AP024448">
    <property type="protein sequence ID" value="BCS28234.1"/>
    <property type="molecule type" value="Genomic_DNA"/>
</dbReference>
<reference evidence="4" key="2">
    <citation type="submission" date="2021-02" db="EMBL/GenBank/DDBJ databases">
        <title>Aspergillus puulaauensis MK2 genome sequence.</title>
        <authorList>
            <person name="Futagami T."/>
            <person name="Mori K."/>
            <person name="Kadooka C."/>
            <person name="Tanaka T."/>
        </authorList>
    </citation>
    <scope>NUCLEOTIDE SEQUENCE</scope>
    <source>
        <strain evidence="4">MK2</strain>
    </source>
</reference>
<proteinExistence type="inferred from homology"/>
<evidence type="ECO:0000259" key="3">
    <source>
        <dbReference type="SMART" id="SM00829"/>
    </source>
</evidence>
<dbReference type="KEGG" id="apuu:APUU_61282A"/>
<dbReference type="Gene3D" id="3.40.50.720">
    <property type="entry name" value="NAD(P)-binding Rossmann-like Domain"/>
    <property type="match status" value="1"/>
</dbReference>
<dbReference type="InterPro" id="IPR020843">
    <property type="entry name" value="ER"/>
</dbReference>
<dbReference type="RefSeq" id="XP_041560420.1">
    <property type="nucleotide sequence ID" value="XM_041694607.1"/>
</dbReference>
<dbReference type="SUPFAM" id="SSF50129">
    <property type="entry name" value="GroES-like"/>
    <property type="match status" value="1"/>
</dbReference>
<dbReference type="Gene3D" id="3.90.180.10">
    <property type="entry name" value="Medium-chain alcohol dehydrogenases, catalytic domain"/>
    <property type="match status" value="1"/>
</dbReference>
<dbReference type="OrthoDB" id="48317at2759"/>
<evidence type="ECO:0000313" key="5">
    <source>
        <dbReference type="Proteomes" id="UP000654913"/>
    </source>
</evidence>
<accession>A0A7R7XVG8</accession>
<dbReference type="SMART" id="SM00829">
    <property type="entry name" value="PKS_ER"/>
    <property type="match status" value="1"/>
</dbReference>
<organism evidence="4 5">
    <name type="scientific">Aspergillus puulaauensis</name>
    <dbReference type="NCBI Taxonomy" id="1220207"/>
    <lineage>
        <taxon>Eukaryota</taxon>
        <taxon>Fungi</taxon>
        <taxon>Dikarya</taxon>
        <taxon>Ascomycota</taxon>
        <taxon>Pezizomycotina</taxon>
        <taxon>Eurotiomycetes</taxon>
        <taxon>Eurotiomycetidae</taxon>
        <taxon>Eurotiales</taxon>
        <taxon>Aspergillaceae</taxon>
        <taxon>Aspergillus</taxon>
    </lineage>
</organism>
<reference evidence="4" key="1">
    <citation type="submission" date="2021-01" db="EMBL/GenBank/DDBJ databases">
        <authorList>
            <consortium name="Aspergillus puulaauensis MK2 genome sequencing consortium"/>
            <person name="Kazuki M."/>
            <person name="Futagami T."/>
        </authorList>
    </citation>
    <scope>NUCLEOTIDE SEQUENCE</scope>
    <source>
        <strain evidence="4">MK2</strain>
    </source>
</reference>
<evidence type="ECO:0000256" key="1">
    <source>
        <dbReference type="ARBA" id="ARBA00008072"/>
    </source>
</evidence>
<dbReference type="Pfam" id="PF00107">
    <property type="entry name" value="ADH_zinc_N"/>
    <property type="match status" value="1"/>
</dbReference>
<dbReference type="PANTHER" id="PTHR45348:SF2">
    <property type="entry name" value="ZINC-TYPE ALCOHOL DEHYDROGENASE-LIKE PROTEIN C2E1P3.01"/>
    <property type="match status" value="1"/>
</dbReference>
<dbReference type="SUPFAM" id="SSF51735">
    <property type="entry name" value="NAD(P)-binding Rossmann-fold domains"/>
    <property type="match status" value="1"/>
</dbReference>
<evidence type="ECO:0000313" key="4">
    <source>
        <dbReference type="EMBL" id="BCS28234.1"/>
    </source>
</evidence>